<dbReference type="GO" id="GO:0005829">
    <property type="term" value="C:cytosol"/>
    <property type="evidence" value="ECO:0007669"/>
    <property type="project" value="TreeGrafter"/>
</dbReference>
<dbReference type="InterPro" id="IPR018225">
    <property type="entry name" value="Transaldolase_AS"/>
</dbReference>
<dbReference type="CDD" id="cd00957">
    <property type="entry name" value="Transaldolase_TalAB"/>
    <property type="match status" value="1"/>
</dbReference>
<comment type="caution">
    <text evidence="12">The sequence shown here is derived from an EMBL/GenBank/DDBJ whole genome shotgun (WGS) entry which is preliminary data.</text>
</comment>
<dbReference type="InterPro" id="IPR004730">
    <property type="entry name" value="Transaldolase_1"/>
</dbReference>
<keyword evidence="8 11" id="KW-0570">Pentose shunt</keyword>
<evidence type="ECO:0000256" key="3">
    <source>
        <dbReference type="ARBA" id="ARBA00004857"/>
    </source>
</evidence>
<comment type="pathway">
    <text evidence="3 11">Carbohydrate degradation; pentose phosphate pathway; D-glyceraldehyde 3-phosphate and beta-D-fructose 6-phosphate from D-ribose 5-phosphate and D-xylulose 5-phosphate (non-oxidative stage): step 2/3.</text>
</comment>
<dbReference type="OrthoDB" id="9809101at2"/>
<dbReference type="PANTHER" id="PTHR10683">
    <property type="entry name" value="TRANSALDOLASE"/>
    <property type="match status" value="1"/>
</dbReference>
<dbReference type="InterPro" id="IPR001585">
    <property type="entry name" value="TAL/FSA"/>
</dbReference>
<protein>
    <recommendedName>
        <fullName evidence="5 11">Transaldolase</fullName>
        <ecNumber evidence="5 11">2.2.1.2</ecNumber>
    </recommendedName>
</protein>
<dbReference type="EMBL" id="NQMS01000004">
    <property type="protein sequence ID" value="PAV96434.1"/>
    <property type="molecule type" value="Genomic_DNA"/>
</dbReference>
<evidence type="ECO:0000256" key="5">
    <source>
        <dbReference type="ARBA" id="ARBA00013151"/>
    </source>
</evidence>
<accession>A0A2A2MD37</accession>
<dbReference type="UniPathway" id="UPA00115">
    <property type="reaction ID" value="UER00414"/>
</dbReference>
<dbReference type="GO" id="GO:0005975">
    <property type="term" value="P:carbohydrate metabolic process"/>
    <property type="evidence" value="ECO:0007669"/>
    <property type="project" value="InterPro"/>
</dbReference>
<feature type="active site" description="Schiff-base intermediate with substrate" evidence="11">
    <location>
        <position position="131"/>
    </location>
</feature>
<keyword evidence="6 11" id="KW-0963">Cytoplasm</keyword>
<dbReference type="SUPFAM" id="SSF51569">
    <property type="entry name" value="Aldolase"/>
    <property type="match status" value="1"/>
</dbReference>
<evidence type="ECO:0000256" key="2">
    <source>
        <dbReference type="ARBA" id="ARBA00004496"/>
    </source>
</evidence>
<evidence type="ECO:0000256" key="9">
    <source>
        <dbReference type="ARBA" id="ARBA00023270"/>
    </source>
</evidence>
<evidence type="ECO:0000313" key="12">
    <source>
        <dbReference type="EMBL" id="PAV96434.1"/>
    </source>
</evidence>
<dbReference type="PROSITE" id="PS01054">
    <property type="entry name" value="TRANSALDOLASE_1"/>
    <property type="match status" value="1"/>
</dbReference>
<gene>
    <name evidence="11 12" type="primary">tal</name>
    <name evidence="12" type="ORF">CJD50_12075</name>
</gene>
<dbReference type="RefSeq" id="WP_039185940.1">
    <property type="nucleotide sequence ID" value="NZ_CAUFSP010000016.1"/>
</dbReference>
<reference evidence="12 13" key="1">
    <citation type="submission" date="2017-08" db="EMBL/GenBank/DDBJ databases">
        <title>Draft Genome Sequence of Hafnia alvei CITHA-6 Isolated from Raw Bovine Milk.</title>
        <authorList>
            <person name="Culligan E.P."/>
            <person name="Mcsweeney A."/>
            <person name="O'Doherty C."/>
            <person name="Gleeson E."/>
            <person name="O'Riordan D."/>
            <person name="Sleator R.D."/>
        </authorList>
    </citation>
    <scope>NUCLEOTIDE SEQUENCE [LARGE SCALE GENOMIC DNA]</scope>
    <source>
        <strain evidence="12 13">CITHA-6</strain>
    </source>
</reference>
<dbReference type="EC" id="2.2.1.2" evidence="5 11"/>
<keyword evidence="9 11" id="KW-0704">Schiff base</keyword>
<name>A0A2A2MD37_9GAMM</name>
<keyword evidence="13" id="KW-1185">Reference proteome</keyword>
<evidence type="ECO:0000256" key="10">
    <source>
        <dbReference type="ARBA" id="ARBA00048810"/>
    </source>
</evidence>
<dbReference type="AlphaFoldDB" id="A0A2A2MD37"/>
<dbReference type="FunFam" id="3.20.20.70:FF:000002">
    <property type="entry name" value="Transaldolase"/>
    <property type="match status" value="1"/>
</dbReference>
<dbReference type="NCBIfam" id="NF009001">
    <property type="entry name" value="PRK12346.1"/>
    <property type="match status" value="1"/>
</dbReference>
<keyword evidence="7 11" id="KW-0808">Transferase</keyword>
<evidence type="ECO:0000256" key="6">
    <source>
        <dbReference type="ARBA" id="ARBA00022490"/>
    </source>
</evidence>
<evidence type="ECO:0000256" key="1">
    <source>
        <dbReference type="ARBA" id="ARBA00003518"/>
    </source>
</evidence>
<evidence type="ECO:0000313" key="13">
    <source>
        <dbReference type="Proteomes" id="UP000218796"/>
    </source>
</evidence>
<dbReference type="GO" id="GO:0004801">
    <property type="term" value="F:transaldolase activity"/>
    <property type="evidence" value="ECO:0007669"/>
    <property type="project" value="UniProtKB-UniRule"/>
</dbReference>
<dbReference type="InterPro" id="IPR013785">
    <property type="entry name" value="Aldolase_TIM"/>
</dbReference>
<proteinExistence type="inferred from homology"/>
<evidence type="ECO:0000256" key="7">
    <source>
        <dbReference type="ARBA" id="ARBA00022679"/>
    </source>
</evidence>
<comment type="catalytic activity">
    <reaction evidence="10 11">
        <text>D-sedoheptulose 7-phosphate + D-glyceraldehyde 3-phosphate = D-erythrose 4-phosphate + beta-D-fructose 6-phosphate</text>
        <dbReference type="Rhea" id="RHEA:17053"/>
        <dbReference type="ChEBI" id="CHEBI:16897"/>
        <dbReference type="ChEBI" id="CHEBI:57483"/>
        <dbReference type="ChEBI" id="CHEBI:57634"/>
        <dbReference type="ChEBI" id="CHEBI:59776"/>
        <dbReference type="EC" id="2.2.1.2"/>
    </reaction>
</comment>
<comment type="similarity">
    <text evidence="4 11">Belongs to the transaldolase family. Type 1 subfamily.</text>
</comment>
<dbReference type="Proteomes" id="UP000218796">
    <property type="component" value="Unassembled WGS sequence"/>
</dbReference>
<evidence type="ECO:0000256" key="11">
    <source>
        <dbReference type="HAMAP-Rule" id="MF_00492"/>
    </source>
</evidence>
<dbReference type="PANTHER" id="PTHR10683:SF16">
    <property type="entry name" value="TRANSALDOLASE A"/>
    <property type="match status" value="1"/>
</dbReference>
<dbReference type="HAMAP" id="MF_00492">
    <property type="entry name" value="Transaldolase_1"/>
    <property type="match status" value="1"/>
</dbReference>
<evidence type="ECO:0000256" key="8">
    <source>
        <dbReference type="ARBA" id="ARBA00023126"/>
    </source>
</evidence>
<comment type="subcellular location">
    <subcellularLocation>
        <location evidence="2 11">Cytoplasm</location>
    </subcellularLocation>
</comment>
<dbReference type="Gene3D" id="3.20.20.70">
    <property type="entry name" value="Aldolase class I"/>
    <property type="match status" value="1"/>
</dbReference>
<dbReference type="Pfam" id="PF00923">
    <property type="entry name" value="TAL_FSA"/>
    <property type="match status" value="1"/>
</dbReference>
<dbReference type="NCBIfam" id="TIGR00874">
    <property type="entry name" value="talAB"/>
    <property type="match status" value="1"/>
</dbReference>
<evidence type="ECO:0000256" key="4">
    <source>
        <dbReference type="ARBA" id="ARBA00008012"/>
    </source>
</evidence>
<organism evidence="12 13">
    <name type="scientific">Hafnia paralvei</name>
    <dbReference type="NCBI Taxonomy" id="546367"/>
    <lineage>
        <taxon>Bacteria</taxon>
        <taxon>Pseudomonadati</taxon>
        <taxon>Pseudomonadota</taxon>
        <taxon>Gammaproteobacteria</taxon>
        <taxon>Enterobacterales</taxon>
        <taxon>Hafniaceae</taxon>
        <taxon>Hafnia</taxon>
    </lineage>
</organism>
<dbReference type="GO" id="GO:0006098">
    <property type="term" value="P:pentose-phosphate shunt"/>
    <property type="evidence" value="ECO:0007669"/>
    <property type="project" value="UniProtKB-UniRule"/>
</dbReference>
<sequence length="316" mass="34928">MNQLDQLKQHTVIVADSGDIDSILQYQPQDATTNPSLIYKAAQLPQYRTLLSDAIASVGESYPNNAARAAAIADYLAVSIGTLILKRIPGRISTEVDARLSWDTEACINKARHLIRLYQQQGVGKERVLIKLAATWQGIRAAAVLEKEEIQCNLTLLFSFAQARACADADVFLISPFVGRIYDWHQKNNPSQATTPENDPGVQSVRKIYQFYKMHGYRTIVMGASFRTPAQVLALNGCDRLTVSPALLAQLQNSNDCIAQPIVYNGDIAAKPAPLSEAEFNWLHHQDPMAVDKLAEGIRLFAVDQNNLEALIIELL</sequence>
<comment type="function">
    <text evidence="1 11">Transaldolase is important for the balance of metabolites in the pentose-phosphate pathway.</text>
</comment>